<evidence type="ECO:0000313" key="3">
    <source>
        <dbReference type="Proteomes" id="UP000615446"/>
    </source>
</evidence>
<feature type="region of interest" description="Disordered" evidence="1">
    <location>
        <begin position="107"/>
        <end position="133"/>
    </location>
</feature>
<dbReference type="Proteomes" id="UP000615446">
    <property type="component" value="Unassembled WGS sequence"/>
</dbReference>
<protein>
    <submittedName>
        <fullName evidence="2">Uncharacterized protein</fullName>
    </submittedName>
</protein>
<evidence type="ECO:0000313" key="2">
    <source>
        <dbReference type="EMBL" id="GES98601.1"/>
    </source>
</evidence>
<reference evidence="2" key="1">
    <citation type="submission" date="2019-10" db="EMBL/GenBank/DDBJ databases">
        <title>Conservation and host-specific expression of non-tandemly repeated heterogenous ribosome RNA gene in arbuscular mycorrhizal fungi.</title>
        <authorList>
            <person name="Maeda T."/>
            <person name="Kobayashi Y."/>
            <person name="Nakagawa T."/>
            <person name="Ezawa T."/>
            <person name="Yamaguchi K."/>
            <person name="Bino T."/>
            <person name="Nishimoto Y."/>
            <person name="Shigenobu S."/>
            <person name="Kawaguchi M."/>
        </authorList>
    </citation>
    <scope>NUCLEOTIDE SEQUENCE</scope>
    <source>
        <strain evidence="2">HR1</strain>
    </source>
</reference>
<evidence type="ECO:0000256" key="1">
    <source>
        <dbReference type="SAM" id="MobiDB-lite"/>
    </source>
</evidence>
<proteinExistence type="predicted"/>
<organism evidence="2 3">
    <name type="scientific">Rhizophagus clarus</name>
    <dbReference type="NCBI Taxonomy" id="94130"/>
    <lineage>
        <taxon>Eukaryota</taxon>
        <taxon>Fungi</taxon>
        <taxon>Fungi incertae sedis</taxon>
        <taxon>Mucoromycota</taxon>
        <taxon>Glomeromycotina</taxon>
        <taxon>Glomeromycetes</taxon>
        <taxon>Glomerales</taxon>
        <taxon>Glomeraceae</taxon>
        <taxon>Rhizophagus</taxon>
    </lineage>
</organism>
<sequence length="335" mass="37822">MHVLAGRLEIPLDASKNTLYLNKYITDELIKRLCVVEMHLTKLFKEGTRNTKFLNPNILDNDGVDKRLGLIETHLAKLTRRNTKLTKGSNSNSAQVYMAIANEQSNPIFSDDDASKPEDNDYNSNNSLAGSDSEKHDMHVYINYGKKSGIMISNQSKPHKVKQNDNSSSTCIVPSKKNNQAQGSDDESIDNPMKIDFIQKKEPFTSIATIKYKIRYLRIPAMVLDSGSEITIITEDIILRIRANVDKSIKYDLSGIATIPVESIGIKYKCAIDWDKEELKIPYNGKDLIFSVTMHEVKNKLEVNYVNITPECNDLLALDCISQDDDGILKKIYEL</sequence>
<accession>A0A8H3R0A4</accession>
<comment type="caution">
    <text evidence="2">The sequence shown here is derived from an EMBL/GenBank/DDBJ whole genome shotgun (WGS) entry which is preliminary data.</text>
</comment>
<feature type="region of interest" description="Disordered" evidence="1">
    <location>
        <begin position="156"/>
        <end position="189"/>
    </location>
</feature>
<gene>
    <name evidence="2" type="ORF">RCL2_002513900</name>
</gene>
<name>A0A8H3R0A4_9GLOM</name>
<feature type="compositionally biased region" description="Polar residues" evidence="1">
    <location>
        <begin position="164"/>
        <end position="183"/>
    </location>
</feature>
<dbReference type="EMBL" id="BLAL01000274">
    <property type="protein sequence ID" value="GES98601.1"/>
    <property type="molecule type" value="Genomic_DNA"/>
</dbReference>
<dbReference type="AlphaFoldDB" id="A0A8H3R0A4"/>